<proteinExistence type="predicted"/>
<organism evidence="12 13">
    <name type="scientific">Xenorhabdus littoralis</name>
    <dbReference type="NCBI Taxonomy" id="2582835"/>
    <lineage>
        <taxon>Bacteria</taxon>
        <taxon>Pseudomonadati</taxon>
        <taxon>Pseudomonadota</taxon>
        <taxon>Gammaproteobacteria</taxon>
        <taxon>Enterobacterales</taxon>
        <taxon>Morganellaceae</taxon>
        <taxon>Xenorhabdus</taxon>
    </lineage>
</organism>
<evidence type="ECO:0000256" key="6">
    <source>
        <dbReference type="ARBA" id="ARBA00022777"/>
    </source>
</evidence>
<evidence type="ECO:0000313" key="13">
    <source>
        <dbReference type="Proteomes" id="UP001271640"/>
    </source>
</evidence>
<dbReference type="InterPro" id="IPR007895">
    <property type="entry name" value="MASE1"/>
</dbReference>
<dbReference type="InterPro" id="IPR050482">
    <property type="entry name" value="Sensor_HK_TwoCompSys"/>
</dbReference>
<feature type="transmembrane region" description="Helical" evidence="10">
    <location>
        <begin position="262"/>
        <end position="281"/>
    </location>
</feature>
<feature type="domain" description="Histidine kinase" evidence="11">
    <location>
        <begin position="326"/>
        <end position="513"/>
    </location>
</feature>
<feature type="transmembrane region" description="Helical" evidence="10">
    <location>
        <begin position="228"/>
        <end position="250"/>
    </location>
</feature>
<evidence type="ECO:0000313" key="12">
    <source>
        <dbReference type="EMBL" id="MDX7997835.1"/>
    </source>
</evidence>
<gene>
    <name evidence="12" type="ORF">FE394_01130</name>
</gene>
<dbReference type="PANTHER" id="PTHR24421">
    <property type="entry name" value="NITRATE/NITRITE SENSOR PROTEIN NARX-RELATED"/>
    <property type="match status" value="1"/>
</dbReference>
<dbReference type="PANTHER" id="PTHR24421:SF58">
    <property type="entry name" value="SIGNAL TRANSDUCTION HISTIDINE-PROTEIN KINASE_PHOSPHATASE UHPB"/>
    <property type="match status" value="1"/>
</dbReference>
<dbReference type="Pfam" id="PF05231">
    <property type="entry name" value="MASE1"/>
    <property type="match status" value="1"/>
</dbReference>
<evidence type="ECO:0000256" key="4">
    <source>
        <dbReference type="ARBA" id="ARBA00022679"/>
    </source>
</evidence>
<keyword evidence="9 10" id="KW-0472">Membrane</keyword>
<keyword evidence="2" id="KW-1003">Cell membrane</keyword>
<keyword evidence="13" id="KW-1185">Reference proteome</keyword>
<evidence type="ECO:0000259" key="11">
    <source>
        <dbReference type="PROSITE" id="PS50109"/>
    </source>
</evidence>
<feature type="transmembrane region" description="Helical" evidence="10">
    <location>
        <begin position="141"/>
        <end position="165"/>
    </location>
</feature>
<keyword evidence="7 10" id="KW-1133">Transmembrane helix</keyword>
<dbReference type="Pfam" id="PF07730">
    <property type="entry name" value="HisKA_3"/>
    <property type="match status" value="1"/>
</dbReference>
<evidence type="ECO:0000256" key="9">
    <source>
        <dbReference type="ARBA" id="ARBA00023136"/>
    </source>
</evidence>
<evidence type="ECO:0000256" key="3">
    <source>
        <dbReference type="ARBA" id="ARBA00022553"/>
    </source>
</evidence>
<keyword evidence="8" id="KW-0902">Two-component regulatory system</keyword>
<dbReference type="Proteomes" id="UP001271640">
    <property type="component" value="Unassembled WGS sequence"/>
</dbReference>
<comment type="caution">
    <text evidence="12">The sequence shown here is derived from an EMBL/GenBank/DDBJ whole genome shotgun (WGS) entry which is preliminary data.</text>
</comment>
<dbReference type="SMART" id="SM00387">
    <property type="entry name" value="HATPase_c"/>
    <property type="match status" value="1"/>
</dbReference>
<comment type="subcellular location">
    <subcellularLocation>
        <location evidence="1">Cell membrane</location>
        <topology evidence="1">Multi-pass membrane protein</topology>
    </subcellularLocation>
</comment>
<protein>
    <submittedName>
        <fullName evidence="12">MASE1 sensor histidine kinase</fullName>
    </submittedName>
</protein>
<dbReference type="Gene3D" id="1.20.5.1930">
    <property type="match status" value="1"/>
</dbReference>
<sequence length="529" mass="60750">MNWKVRFGLQSLFILHLYSINWISLWIISFYLHEDGQQAVLFLPQGLRLVLMILLWRRYLPSLIISEISILTWLINEQLITNPTILLSPVISLITVLMIQKIWKRYSLYWQQISILLIGVVINSLLQTLFLSFSLSSKVNLFFLASITGGVLLSPFVYLIHIYLYELYEKSLKYNQITDNSLYPQLRSSFLIWCFLFSLLGISGHFFLSPKIEGLLSILVFIPNVFMAYRYGWQGGVFSALLGSLIVAFARQSSGSFSELQELEIFLTTQALLGIGLGIAISRQQQLANNLNHYRTRLEEELISRYTLMQNLVHIEEDIRKNIARELHDEIGQNITAIQIQSTLVKRTANSPLIIKASEQIKYLSQQIHQATRQLLRELRPPALDEMSFEEAIRHLVNEFAFEEQNILCQFDYQLLQEPKNSTITLTLYRLVQELLNNISKHANASTIMITLKQKENLIQLQVRDNGIGIIDDKKNTGLGLRGIEERVRALGGNWSLDTQQGTHIVVNLPINADECIKSSKIISNVLKL</sequence>
<feature type="transmembrane region" description="Helical" evidence="10">
    <location>
        <begin position="186"/>
        <end position="208"/>
    </location>
</feature>
<evidence type="ECO:0000256" key="1">
    <source>
        <dbReference type="ARBA" id="ARBA00004651"/>
    </source>
</evidence>
<keyword evidence="4" id="KW-0808">Transferase</keyword>
<keyword evidence="5 10" id="KW-0812">Transmembrane</keyword>
<dbReference type="RefSeq" id="WP_319924570.1">
    <property type="nucleotide sequence ID" value="NZ_VCDP01000004.1"/>
</dbReference>
<dbReference type="InterPro" id="IPR003594">
    <property type="entry name" value="HATPase_dom"/>
</dbReference>
<evidence type="ECO:0000256" key="7">
    <source>
        <dbReference type="ARBA" id="ARBA00022989"/>
    </source>
</evidence>
<name>A0ABU4SGZ1_9GAMM</name>
<dbReference type="Pfam" id="PF02518">
    <property type="entry name" value="HATPase_c"/>
    <property type="match status" value="1"/>
</dbReference>
<feature type="transmembrane region" description="Helical" evidence="10">
    <location>
        <begin position="63"/>
        <end position="80"/>
    </location>
</feature>
<dbReference type="Gene3D" id="3.30.565.10">
    <property type="entry name" value="Histidine kinase-like ATPase, C-terminal domain"/>
    <property type="match status" value="1"/>
</dbReference>
<dbReference type="InterPro" id="IPR011712">
    <property type="entry name" value="Sig_transdc_His_kin_sub3_dim/P"/>
</dbReference>
<feature type="transmembrane region" description="Helical" evidence="10">
    <location>
        <begin position="115"/>
        <end position="135"/>
    </location>
</feature>
<evidence type="ECO:0000256" key="5">
    <source>
        <dbReference type="ARBA" id="ARBA00022692"/>
    </source>
</evidence>
<keyword evidence="3" id="KW-0597">Phosphoprotein</keyword>
<reference evidence="13" key="1">
    <citation type="journal article" date="2024" name="Toxins">
        <title>Genome Sequence Analysis of Native Xenorhabdus Strains Isolated from Entomopathogenic Nematodes in Argentina.</title>
        <authorList>
            <person name="Palma L."/>
            <person name="Frizzo L."/>
            <person name="Kaiser S."/>
            <person name="Berry C."/>
            <person name="Caballero P."/>
            <person name="Bode H.B."/>
            <person name="Del Valle E.E."/>
        </authorList>
    </citation>
    <scope>NUCLEOTIDE SEQUENCE [LARGE SCALE GENOMIC DNA]</scope>
    <source>
        <strain evidence="13">Reich</strain>
    </source>
</reference>
<feature type="transmembrane region" description="Helical" evidence="10">
    <location>
        <begin position="12"/>
        <end position="32"/>
    </location>
</feature>
<feature type="transmembrane region" description="Helical" evidence="10">
    <location>
        <begin position="86"/>
        <end position="103"/>
    </location>
</feature>
<dbReference type="CDD" id="cd16917">
    <property type="entry name" value="HATPase_UhpB-NarQ-NarX-like"/>
    <property type="match status" value="1"/>
</dbReference>
<dbReference type="EMBL" id="VCDP01000004">
    <property type="protein sequence ID" value="MDX7997835.1"/>
    <property type="molecule type" value="Genomic_DNA"/>
</dbReference>
<evidence type="ECO:0000256" key="8">
    <source>
        <dbReference type="ARBA" id="ARBA00023012"/>
    </source>
</evidence>
<dbReference type="InterPro" id="IPR036890">
    <property type="entry name" value="HATPase_C_sf"/>
</dbReference>
<evidence type="ECO:0000256" key="10">
    <source>
        <dbReference type="SAM" id="Phobius"/>
    </source>
</evidence>
<keyword evidence="6 12" id="KW-0418">Kinase</keyword>
<dbReference type="InterPro" id="IPR005467">
    <property type="entry name" value="His_kinase_dom"/>
</dbReference>
<evidence type="ECO:0000256" key="2">
    <source>
        <dbReference type="ARBA" id="ARBA00022475"/>
    </source>
</evidence>
<dbReference type="SUPFAM" id="SSF55874">
    <property type="entry name" value="ATPase domain of HSP90 chaperone/DNA topoisomerase II/histidine kinase"/>
    <property type="match status" value="1"/>
</dbReference>
<accession>A0ABU4SGZ1</accession>
<dbReference type="GO" id="GO:0016301">
    <property type="term" value="F:kinase activity"/>
    <property type="evidence" value="ECO:0007669"/>
    <property type="project" value="UniProtKB-KW"/>
</dbReference>
<dbReference type="PROSITE" id="PS50109">
    <property type="entry name" value="HIS_KIN"/>
    <property type="match status" value="1"/>
</dbReference>